<dbReference type="InterPro" id="IPR015943">
    <property type="entry name" value="WD40/YVTN_repeat-like_dom_sf"/>
</dbReference>
<dbReference type="Gene3D" id="2.130.10.10">
    <property type="entry name" value="YVTN repeat-like/Quinoprotein amine dehydrogenase"/>
    <property type="match status" value="3"/>
</dbReference>
<evidence type="ECO:0000256" key="1">
    <source>
        <dbReference type="ARBA" id="ARBA00022574"/>
    </source>
</evidence>
<comment type="caution">
    <text evidence="4">The sequence shown here is derived from an EMBL/GenBank/DDBJ whole genome shotgun (WGS) entry which is preliminary data.</text>
</comment>
<dbReference type="SMART" id="SM00320">
    <property type="entry name" value="WD40"/>
    <property type="match status" value="4"/>
</dbReference>
<dbReference type="RefSeq" id="WP_184338665.1">
    <property type="nucleotide sequence ID" value="NZ_JACHIG010000002.1"/>
</dbReference>
<dbReference type="PANTHER" id="PTHR19848:SF8">
    <property type="entry name" value="F-BOX AND WD REPEAT DOMAIN CONTAINING 7"/>
    <property type="match status" value="1"/>
</dbReference>
<evidence type="ECO:0000256" key="2">
    <source>
        <dbReference type="ARBA" id="ARBA00022737"/>
    </source>
</evidence>
<dbReference type="PROSITE" id="PS50082">
    <property type="entry name" value="WD_REPEATS_2"/>
    <property type="match status" value="1"/>
</dbReference>
<sequence length="354" mass="38005">MKLTRTKQHELPAGVLGLASTPDGAQVYAACMDGTVHAVEMATGKKEKFEATHTSYASGCVLLPDGKTLISAGYDGRLIWHDVTTRKAIREVKAHEFWSWEMALSPDGKYVASVTGQYLPGGWKYEPAAETEPGVRIYDTASGALVASYSHTPPVLSCAFSPDSRHLAAGNMMGEVRVWDVQAKDGKPVAQWSTPDFTSWGTTKSHHYSGGIYGLAFSPDGNAVVGCGMGPMGDPMAGNGKMTWQRWDWRAGRKIDQIKDGQHGSGLMEALAWHPDGKYFLMAGRQAQGTWNVAVFSAADGSLVSSLDSKSRLTNARFTADGKGMVASVITGAGKVKPGHWEPMGRVQTYSVEA</sequence>
<dbReference type="InterPro" id="IPR001680">
    <property type="entry name" value="WD40_rpt"/>
</dbReference>
<reference evidence="4 5" key="1">
    <citation type="submission" date="2020-08" db="EMBL/GenBank/DDBJ databases">
        <title>Genomic Encyclopedia of Type Strains, Phase IV (KMG-IV): sequencing the most valuable type-strain genomes for metagenomic binning, comparative biology and taxonomic classification.</title>
        <authorList>
            <person name="Goeker M."/>
        </authorList>
    </citation>
    <scope>NUCLEOTIDE SEQUENCE [LARGE SCALE GENOMIC DNA]</scope>
    <source>
        <strain evidence="4 5">DSM 12252</strain>
    </source>
</reference>
<dbReference type="SUPFAM" id="SSF50998">
    <property type="entry name" value="Quinoprotein alcohol dehydrogenase-like"/>
    <property type="match status" value="1"/>
</dbReference>
<dbReference type="Pfam" id="PF00400">
    <property type="entry name" value="WD40"/>
    <property type="match status" value="4"/>
</dbReference>
<dbReference type="PROSITE" id="PS50294">
    <property type="entry name" value="WD_REPEATS_REGION"/>
    <property type="match status" value="1"/>
</dbReference>
<feature type="repeat" description="WD" evidence="3">
    <location>
        <begin position="148"/>
        <end position="182"/>
    </location>
</feature>
<keyword evidence="1 3" id="KW-0853">WD repeat</keyword>
<dbReference type="EMBL" id="JACHIG010000002">
    <property type="protein sequence ID" value="MBB5031731.1"/>
    <property type="molecule type" value="Genomic_DNA"/>
</dbReference>
<keyword evidence="2" id="KW-0677">Repeat</keyword>
<accession>A0A7W8DJD2</accession>
<protein>
    <submittedName>
        <fullName evidence="4">WD40 repeat protein</fullName>
    </submittedName>
</protein>
<name>A0A7W8DJD2_9BACT</name>
<evidence type="ECO:0000313" key="5">
    <source>
        <dbReference type="Proteomes" id="UP000590740"/>
    </source>
</evidence>
<dbReference type="InterPro" id="IPR011047">
    <property type="entry name" value="Quinoprotein_ADH-like_sf"/>
</dbReference>
<dbReference type="PANTHER" id="PTHR19848">
    <property type="entry name" value="WD40 REPEAT PROTEIN"/>
    <property type="match status" value="1"/>
</dbReference>
<keyword evidence="5" id="KW-1185">Reference proteome</keyword>
<dbReference type="Proteomes" id="UP000590740">
    <property type="component" value="Unassembled WGS sequence"/>
</dbReference>
<evidence type="ECO:0000256" key="3">
    <source>
        <dbReference type="PROSITE-ProRule" id="PRU00221"/>
    </source>
</evidence>
<gene>
    <name evidence="4" type="ORF">HNQ65_001299</name>
</gene>
<evidence type="ECO:0000313" key="4">
    <source>
        <dbReference type="EMBL" id="MBB5031731.1"/>
    </source>
</evidence>
<organism evidence="4 5">
    <name type="scientific">Prosthecobacter vanneervenii</name>
    <dbReference type="NCBI Taxonomy" id="48466"/>
    <lineage>
        <taxon>Bacteria</taxon>
        <taxon>Pseudomonadati</taxon>
        <taxon>Verrucomicrobiota</taxon>
        <taxon>Verrucomicrobiia</taxon>
        <taxon>Verrucomicrobiales</taxon>
        <taxon>Verrucomicrobiaceae</taxon>
        <taxon>Prosthecobacter</taxon>
    </lineage>
</organism>
<dbReference type="AlphaFoldDB" id="A0A7W8DJD2"/>
<proteinExistence type="predicted"/>